<accession>A0A316WAN5</accession>
<proteinExistence type="predicted"/>
<dbReference type="Proteomes" id="UP000245783">
    <property type="component" value="Unassembled WGS sequence"/>
</dbReference>
<sequence length="84" mass="9543">MQKGVGTSLLLLEPAALGARTDGAKVDFEVHVLIGTHKRVSCHAWLCRDRRARCRMMPRATRSKASSAQNWTWMRDRAFCVDEK</sequence>
<gene>
    <name evidence="1" type="ORF">IE81DRAFT_226401</name>
</gene>
<dbReference type="InParanoid" id="A0A316WAN5"/>
<evidence type="ECO:0000313" key="1">
    <source>
        <dbReference type="EMBL" id="PWN45033.1"/>
    </source>
</evidence>
<organism evidence="1 2">
    <name type="scientific">Ceraceosorus guamensis</name>
    <dbReference type="NCBI Taxonomy" id="1522189"/>
    <lineage>
        <taxon>Eukaryota</taxon>
        <taxon>Fungi</taxon>
        <taxon>Dikarya</taxon>
        <taxon>Basidiomycota</taxon>
        <taxon>Ustilaginomycotina</taxon>
        <taxon>Exobasidiomycetes</taxon>
        <taxon>Ceraceosorales</taxon>
        <taxon>Ceraceosoraceae</taxon>
        <taxon>Ceraceosorus</taxon>
    </lineage>
</organism>
<dbReference type="EMBL" id="KZ819357">
    <property type="protein sequence ID" value="PWN45033.1"/>
    <property type="molecule type" value="Genomic_DNA"/>
</dbReference>
<reference evidence="1 2" key="1">
    <citation type="journal article" date="2018" name="Mol. Biol. Evol.">
        <title>Broad Genomic Sampling Reveals a Smut Pathogenic Ancestry of the Fungal Clade Ustilaginomycotina.</title>
        <authorList>
            <person name="Kijpornyongpan T."/>
            <person name="Mondo S.J."/>
            <person name="Barry K."/>
            <person name="Sandor L."/>
            <person name="Lee J."/>
            <person name="Lipzen A."/>
            <person name="Pangilinan J."/>
            <person name="LaButti K."/>
            <person name="Hainaut M."/>
            <person name="Henrissat B."/>
            <person name="Grigoriev I.V."/>
            <person name="Spatafora J.W."/>
            <person name="Aime M.C."/>
        </authorList>
    </citation>
    <scope>NUCLEOTIDE SEQUENCE [LARGE SCALE GENOMIC DNA]</scope>
    <source>
        <strain evidence="1 2">MCA 4658</strain>
    </source>
</reference>
<dbReference type="RefSeq" id="XP_025372193.1">
    <property type="nucleotide sequence ID" value="XM_025511094.1"/>
</dbReference>
<keyword evidence="2" id="KW-1185">Reference proteome</keyword>
<name>A0A316WAN5_9BASI</name>
<dbReference type="GeneID" id="37032964"/>
<protein>
    <submittedName>
        <fullName evidence="1">Uncharacterized protein</fullName>
    </submittedName>
</protein>
<dbReference type="AlphaFoldDB" id="A0A316WAN5"/>
<evidence type="ECO:0000313" key="2">
    <source>
        <dbReference type="Proteomes" id="UP000245783"/>
    </source>
</evidence>